<evidence type="ECO:0000313" key="8">
    <source>
        <dbReference type="Proteomes" id="UP000310158"/>
    </source>
</evidence>
<dbReference type="Pfam" id="PF01284">
    <property type="entry name" value="MARVEL"/>
    <property type="match status" value="1"/>
</dbReference>
<comment type="caution">
    <text evidence="7">The sequence shown here is derived from an EMBL/GenBank/DDBJ whole genome shotgun (WGS) entry which is preliminary data.</text>
</comment>
<name>A0A4S4LN62_9AGAM</name>
<dbReference type="GO" id="GO:0016020">
    <property type="term" value="C:membrane"/>
    <property type="evidence" value="ECO:0007669"/>
    <property type="project" value="UniProtKB-SubCell"/>
</dbReference>
<feature type="transmembrane region" description="Helical" evidence="5">
    <location>
        <begin position="73"/>
        <end position="93"/>
    </location>
</feature>
<feature type="domain" description="MARVEL" evidence="6">
    <location>
        <begin position="30"/>
        <end position="164"/>
    </location>
</feature>
<dbReference type="EMBL" id="SGPL01000335">
    <property type="protein sequence ID" value="THH13686.1"/>
    <property type="molecule type" value="Genomic_DNA"/>
</dbReference>
<accession>A0A4S4LN62</accession>
<keyword evidence="4 5" id="KW-0472">Membrane</keyword>
<feature type="transmembrane region" description="Helical" evidence="5">
    <location>
        <begin position="152"/>
        <end position="173"/>
    </location>
</feature>
<keyword evidence="8" id="KW-1185">Reference proteome</keyword>
<feature type="transmembrane region" description="Helical" evidence="5">
    <location>
        <begin position="105"/>
        <end position="132"/>
    </location>
</feature>
<keyword evidence="3 5" id="KW-1133">Transmembrane helix</keyword>
<evidence type="ECO:0000256" key="2">
    <source>
        <dbReference type="ARBA" id="ARBA00022692"/>
    </source>
</evidence>
<evidence type="ECO:0000256" key="3">
    <source>
        <dbReference type="ARBA" id="ARBA00022989"/>
    </source>
</evidence>
<keyword evidence="2 5" id="KW-0812">Transmembrane</keyword>
<comment type="subcellular location">
    <subcellularLocation>
        <location evidence="1">Membrane</location>
        <topology evidence="1">Multi-pass membrane protein</topology>
    </subcellularLocation>
</comment>
<sequence length="189" mass="20951">MALDNHVRRGHTSTHFTPLLPPTSLTSPTRTLVVFGLLILFGIIELAIASWLTSRFNLRHDFPSLAVRDRTRFIIFASSWTIFFSFLYGILFLHSSSTGSLLTSVASHLFIFFFTWVFWTAAAASITAALGGGLNCDHSGIVYCSQLNALEAFAWVEWVLTTFAIVSVLFLGVRALRRGDGYRGQLVTA</sequence>
<evidence type="ECO:0000256" key="4">
    <source>
        <dbReference type="ARBA" id="ARBA00023136"/>
    </source>
</evidence>
<protein>
    <recommendedName>
        <fullName evidence="6">MARVEL domain-containing protein</fullName>
    </recommendedName>
</protein>
<dbReference type="InterPro" id="IPR008253">
    <property type="entry name" value="Marvel"/>
</dbReference>
<feature type="transmembrane region" description="Helical" evidence="5">
    <location>
        <begin position="32"/>
        <end position="53"/>
    </location>
</feature>
<dbReference type="AlphaFoldDB" id="A0A4S4LN62"/>
<gene>
    <name evidence="7" type="ORF">EW146_g6573</name>
</gene>
<reference evidence="7 8" key="1">
    <citation type="submission" date="2019-02" db="EMBL/GenBank/DDBJ databases">
        <title>Genome sequencing of the rare red list fungi Bondarzewia mesenterica.</title>
        <authorList>
            <person name="Buettner E."/>
            <person name="Kellner H."/>
        </authorList>
    </citation>
    <scope>NUCLEOTIDE SEQUENCE [LARGE SCALE GENOMIC DNA]</scope>
    <source>
        <strain evidence="7 8">DSM 108281</strain>
    </source>
</reference>
<organism evidence="7 8">
    <name type="scientific">Bondarzewia mesenterica</name>
    <dbReference type="NCBI Taxonomy" id="1095465"/>
    <lineage>
        <taxon>Eukaryota</taxon>
        <taxon>Fungi</taxon>
        <taxon>Dikarya</taxon>
        <taxon>Basidiomycota</taxon>
        <taxon>Agaricomycotina</taxon>
        <taxon>Agaricomycetes</taxon>
        <taxon>Russulales</taxon>
        <taxon>Bondarzewiaceae</taxon>
        <taxon>Bondarzewia</taxon>
    </lineage>
</organism>
<proteinExistence type="predicted"/>
<evidence type="ECO:0000313" key="7">
    <source>
        <dbReference type="EMBL" id="THH13686.1"/>
    </source>
</evidence>
<dbReference type="Proteomes" id="UP000310158">
    <property type="component" value="Unassembled WGS sequence"/>
</dbReference>
<dbReference type="OrthoDB" id="2117453at2759"/>
<evidence type="ECO:0000256" key="1">
    <source>
        <dbReference type="ARBA" id="ARBA00004141"/>
    </source>
</evidence>
<evidence type="ECO:0000256" key="5">
    <source>
        <dbReference type="SAM" id="Phobius"/>
    </source>
</evidence>
<evidence type="ECO:0000259" key="6">
    <source>
        <dbReference type="Pfam" id="PF01284"/>
    </source>
</evidence>